<feature type="compositionally biased region" description="Gly residues" evidence="1">
    <location>
        <begin position="41"/>
        <end position="51"/>
    </location>
</feature>
<organism evidence="2 3">
    <name type="scientific">Cellulomonas soli</name>
    <dbReference type="NCBI Taxonomy" id="931535"/>
    <lineage>
        <taxon>Bacteria</taxon>
        <taxon>Bacillati</taxon>
        <taxon>Actinomycetota</taxon>
        <taxon>Actinomycetes</taxon>
        <taxon>Micrococcales</taxon>
        <taxon>Cellulomonadaceae</taxon>
        <taxon>Cellulomonas</taxon>
    </lineage>
</organism>
<evidence type="ECO:0000313" key="3">
    <source>
        <dbReference type="Proteomes" id="UP000321798"/>
    </source>
</evidence>
<dbReference type="Proteomes" id="UP000321798">
    <property type="component" value="Unassembled WGS sequence"/>
</dbReference>
<comment type="caution">
    <text evidence="2">The sequence shown here is derived from an EMBL/GenBank/DDBJ whole genome shotgun (WGS) entry which is preliminary data.</text>
</comment>
<name>A0A512PCN0_9CELL</name>
<dbReference type="OrthoDB" id="268590at2"/>
<sequence length="164" mass="17247">MSTLDEIGDRDRWRCWLCDEPVDPDASVNADLGPSIDSGAGSAGNGPGKGAGKGKNRSRASDAGPFGAERLAHRACNTRKGAVAPVVAWPDRLLVADPAPIVATVERLSRAGGREVVARCADRGDAQEAADWLVDRIGRLAPDLRVEALVQPGGGQHLLVLRRL</sequence>
<dbReference type="EMBL" id="BKAL01000005">
    <property type="protein sequence ID" value="GEP68970.1"/>
    <property type="molecule type" value="Genomic_DNA"/>
</dbReference>
<dbReference type="RefSeq" id="WP_146952743.1">
    <property type="nucleotide sequence ID" value="NZ_BAABBJ010000003.1"/>
</dbReference>
<protein>
    <submittedName>
        <fullName evidence="2">Uncharacterized protein</fullName>
    </submittedName>
</protein>
<reference evidence="2 3" key="1">
    <citation type="submission" date="2019-07" db="EMBL/GenBank/DDBJ databases">
        <title>Whole genome shotgun sequence of Cellulomonas soli NBRC 109434.</title>
        <authorList>
            <person name="Hosoyama A."/>
            <person name="Uohara A."/>
            <person name="Ohji S."/>
            <person name="Ichikawa N."/>
        </authorList>
    </citation>
    <scope>NUCLEOTIDE SEQUENCE [LARGE SCALE GENOMIC DNA]</scope>
    <source>
        <strain evidence="2 3">NBRC 109434</strain>
    </source>
</reference>
<keyword evidence="3" id="KW-1185">Reference proteome</keyword>
<accession>A0A512PCN0</accession>
<gene>
    <name evidence="2" type="ORF">CSO01_16850</name>
</gene>
<feature type="region of interest" description="Disordered" evidence="1">
    <location>
        <begin position="21"/>
        <end position="66"/>
    </location>
</feature>
<dbReference type="AlphaFoldDB" id="A0A512PCN0"/>
<evidence type="ECO:0000313" key="2">
    <source>
        <dbReference type="EMBL" id="GEP68970.1"/>
    </source>
</evidence>
<proteinExistence type="predicted"/>
<evidence type="ECO:0000256" key="1">
    <source>
        <dbReference type="SAM" id="MobiDB-lite"/>
    </source>
</evidence>